<comment type="caution">
    <text evidence="1">The sequence shown here is derived from an EMBL/GenBank/DDBJ whole genome shotgun (WGS) entry which is preliminary data.</text>
</comment>
<keyword evidence="2" id="KW-1185">Reference proteome</keyword>
<name>A0A553ZQ93_9ACTN</name>
<organism evidence="1 2">
    <name type="scientific">Streptomyces benahoarensis</name>
    <dbReference type="NCBI Taxonomy" id="2595054"/>
    <lineage>
        <taxon>Bacteria</taxon>
        <taxon>Bacillati</taxon>
        <taxon>Actinomycetota</taxon>
        <taxon>Actinomycetes</taxon>
        <taxon>Kitasatosporales</taxon>
        <taxon>Streptomycetaceae</taxon>
        <taxon>Streptomyces</taxon>
    </lineage>
</organism>
<dbReference type="EMBL" id="VKLS01000018">
    <property type="protein sequence ID" value="TSB43622.1"/>
    <property type="molecule type" value="Genomic_DNA"/>
</dbReference>
<gene>
    <name evidence="1" type="ORF">FNZ23_03460</name>
</gene>
<evidence type="ECO:0000313" key="1">
    <source>
        <dbReference type="EMBL" id="TSB43622.1"/>
    </source>
</evidence>
<sequence length="145" mass="16173">MTHDFGFRLALEMGHHFGLPTDRWPASAGPTASFFTIVVNVLEDQERAAQWFEAARRAHHQAASAATVGSYQFSFHDLLEMELDNMRRGPELVFRAAWAALTAPYGFVRGDGVDTWDVYLDCAARACRRSTDRRGVTTSIVEPAP</sequence>
<protein>
    <submittedName>
        <fullName evidence="1">Uncharacterized protein</fullName>
    </submittedName>
</protein>
<dbReference type="AlphaFoldDB" id="A0A553ZQ93"/>
<accession>A0A553ZQ93</accession>
<dbReference type="OrthoDB" id="4190616at2"/>
<dbReference type="Proteomes" id="UP000320888">
    <property type="component" value="Unassembled WGS sequence"/>
</dbReference>
<proteinExistence type="predicted"/>
<reference evidence="1 2" key="1">
    <citation type="submission" date="2019-07" db="EMBL/GenBank/DDBJ databases">
        <title>Draft genome for Streptomyces benahoarensis MZ03-48.</title>
        <authorList>
            <person name="Gonzalez-Pimentel J.L."/>
        </authorList>
    </citation>
    <scope>NUCLEOTIDE SEQUENCE [LARGE SCALE GENOMIC DNA]</scope>
    <source>
        <strain evidence="1 2">MZ03-48</strain>
    </source>
</reference>
<evidence type="ECO:0000313" key="2">
    <source>
        <dbReference type="Proteomes" id="UP000320888"/>
    </source>
</evidence>
<dbReference type="RefSeq" id="WP_143940107.1">
    <property type="nucleotide sequence ID" value="NZ_VKLS01000018.1"/>
</dbReference>